<dbReference type="SUPFAM" id="SSF47413">
    <property type="entry name" value="lambda repressor-like DNA-binding domains"/>
    <property type="match status" value="1"/>
</dbReference>
<dbReference type="Proteomes" id="UP000838324">
    <property type="component" value="Unassembled WGS sequence"/>
</dbReference>
<proteinExistence type="predicted"/>
<feature type="domain" description="HTH cro/C1-type" evidence="2">
    <location>
        <begin position="9"/>
        <end position="63"/>
    </location>
</feature>
<evidence type="ECO:0000313" key="4">
    <source>
        <dbReference type="Proteomes" id="UP000838324"/>
    </source>
</evidence>
<dbReference type="PROSITE" id="PS50943">
    <property type="entry name" value="HTH_CROC1"/>
    <property type="match status" value="1"/>
</dbReference>
<dbReference type="Gene3D" id="1.10.260.40">
    <property type="entry name" value="lambda repressor-like DNA-binding domains"/>
    <property type="match status" value="1"/>
</dbReference>
<dbReference type="InterPro" id="IPR010982">
    <property type="entry name" value="Lambda_DNA-bd_dom_sf"/>
</dbReference>
<dbReference type="SMART" id="SM00530">
    <property type="entry name" value="HTH_XRE"/>
    <property type="match status" value="1"/>
</dbReference>
<evidence type="ECO:0000259" key="2">
    <source>
        <dbReference type="PROSITE" id="PS50943"/>
    </source>
</evidence>
<reference evidence="3" key="1">
    <citation type="submission" date="2022-01" db="EMBL/GenBank/DDBJ databases">
        <authorList>
            <person name="Criscuolo A."/>
        </authorList>
    </citation>
    <scope>NUCLEOTIDE SEQUENCE</scope>
    <source>
        <strain evidence="3">CIP111892</strain>
    </source>
</reference>
<sequence>MSELKNMKLKLARVQKDLSQEQLAEAVGVTRQTIGLIEAGKYNPTIRLCIAICKVLGTTLDELFWEEQEG</sequence>
<name>A0ABN8G058_9BACL</name>
<dbReference type="Pfam" id="PF01381">
    <property type="entry name" value="HTH_3"/>
    <property type="match status" value="1"/>
</dbReference>
<accession>A0ABN8G058</accession>
<dbReference type="CDD" id="cd00093">
    <property type="entry name" value="HTH_XRE"/>
    <property type="match status" value="1"/>
</dbReference>
<comment type="caution">
    <text evidence="3">The sequence shown here is derived from an EMBL/GenBank/DDBJ whole genome shotgun (WGS) entry which is preliminary data.</text>
</comment>
<dbReference type="PANTHER" id="PTHR46558:SF3">
    <property type="entry name" value="TRANSCRIPTIONAL REGULATOR"/>
    <property type="match status" value="1"/>
</dbReference>
<dbReference type="InterPro" id="IPR001387">
    <property type="entry name" value="Cro/C1-type_HTH"/>
</dbReference>
<keyword evidence="1" id="KW-0238">DNA-binding</keyword>
<evidence type="ECO:0000313" key="3">
    <source>
        <dbReference type="EMBL" id="CAH1192289.1"/>
    </source>
</evidence>
<evidence type="ECO:0000256" key="1">
    <source>
        <dbReference type="ARBA" id="ARBA00023125"/>
    </source>
</evidence>
<dbReference type="EMBL" id="CAKMMG010000001">
    <property type="protein sequence ID" value="CAH1192289.1"/>
    <property type="molecule type" value="Genomic_DNA"/>
</dbReference>
<dbReference type="PANTHER" id="PTHR46558">
    <property type="entry name" value="TRACRIPTIONAL REGULATORY PROTEIN-RELATED-RELATED"/>
    <property type="match status" value="1"/>
</dbReference>
<keyword evidence="4" id="KW-1185">Reference proteome</keyword>
<protein>
    <recommendedName>
        <fullName evidence="2">HTH cro/C1-type domain-containing protein</fullName>
    </recommendedName>
</protein>
<gene>
    <name evidence="3" type="ORF">PAECIP111892_00910</name>
</gene>
<organism evidence="3 4">
    <name type="scientific">Paenibacillus auburnensis</name>
    <dbReference type="NCBI Taxonomy" id="2905649"/>
    <lineage>
        <taxon>Bacteria</taxon>
        <taxon>Bacillati</taxon>
        <taxon>Bacillota</taxon>
        <taxon>Bacilli</taxon>
        <taxon>Bacillales</taxon>
        <taxon>Paenibacillaceae</taxon>
        <taxon>Paenibacillus</taxon>
    </lineage>
</organism>